<feature type="domain" description="Tyr recombinase" evidence="7">
    <location>
        <begin position="117"/>
        <end position="310"/>
    </location>
</feature>
<evidence type="ECO:0000256" key="6">
    <source>
        <dbReference type="PROSITE-ProRule" id="PRU01248"/>
    </source>
</evidence>
<organism evidence="9 10">
    <name type="scientific">Ruminococcus albus (strain ATCC 27210 / DSM 20455 / JCM 14654 / NCDO 2250 / 7)</name>
    <dbReference type="NCBI Taxonomy" id="697329"/>
    <lineage>
        <taxon>Bacteria</taxon>
        <taxon>Bacillati</taxon>
        <taxon>Bacillota</taxon>
        <taxon>Clostridia</taxon>
        <taxon>Eubacteriales</taxon>
        <taxon>Oscillospiraceae</taxon>
        <taxon>Ruminococcus</taxon>
    </lineage>
</organism>
<name>E6UKQ7_RUMA7</name>
<keyword evidence="5" id="KW-0233">DNA recombination</keyword>
<dbReference type="InterPro" id="IPR002104">
    <property type="entry name" value="Integrase_catalytic"/>
</dbReference>
<dbReference type="GO" id="GO:0015074">
    <property type="term" value="P:DNA integration"/>
    <property type="evidence" value="ECO:0007669"/>
    <property type="project" value="UniProtKB-KW"/>
</dbReference>
<dbReference type="InterPro" id="IPR004107">
    <property type="entry name" value="Integrase_SAM-like_N"/>
</dbReference>
<dbReference type="Proteomes" id="UP000006919">
    <property type="component" value="Plasmid pRUMAL02"/>
</dbReference>
<gene>
    <name evidence="9" type="ordered locus">Rumal_3823</name>
</gene>
<dbReference type="OrthoDB" id="9803188at2"/>
<dbReference type="PROSITE" id="PS51898">
    <property type="entry name" value="TYR_RECOMBINASE"/>
    <property type="match status" value="1"/>
</dbReference>
<comment type="similarity">
    <text evidence="2">Belongs to the 'phage' integrase family.</text>
</comment>
<keyword evidence="4 6" id="KW-0238">DNA-binding</keyword>
<evidence type="ECO:0000256" key="3">
    <source>
        <dbReference type="ARBA" id="ARBA00022908"/>
    </source>
</evidence>
<dbReference type="InterPro" id="IPR050090">
    <property type="entry name" value="Tyrosine_recombinase_XerCD"/>
</dbReference>
<dbReference type="GO" id="GO:0003677">
    <property type="term" value="F:DNA binding"/>
    <property type="evidence" value="ECO:0007669"/>
    <property type="project" value="UniProtKB-UniRule"/>
</dbReference>
<comment type="function">
    <text evidence="1">Site-specific tyrosine recombinase, which acts by catalyzing the cutting and rejoining of the recombining DNA molecules.</text>
</comment>
<dbReference type="Pfam" id="PF00589">
    <property type="entry name" value="Phage_integrase"/>
    <property type="match status" value="1"/>
</dbReference>
<dbReference type="GO" id="GO:0006310">
    <property type="term" value="P:DNA recombination"/>
    <property type="evidence" value="ECO:0007669"/>
    <property type="project" value="UniProtKB-KW"/>
</dbReference>
<dbReference type="EMBL" id="CP002405">
    <property type="protein sequence ID" value="ADU24253.1"/>
    <property type="molecule type" value="Genomic_DNA"/>
</dbReference>
<proteinExistence type="inferred from homology"/>
<accession>E6UKQ7</accession>
<dbReference type="PANTHER" id="PTHR30349:SF41">
    <property type="entry name" value="INTEGRASE_RECOMBINASE PROTEIN MJ0367-RELATED"/>
    <property type="match status" value="1"/>
</dbReference>
<dbReference type="PROSITE" id="PS51900">
    <property type="entry name" value="CB"/>
    <property type="match status" value="1"/>
</dbReference>
<evidence type="ECO:0000313" key="9">
    <source>
        <dbReference type="EMBL" id="ADU24253.1"/>
    </source>
</evidence>
<evidence type="ECO:0000259" key="8">
    <source>
        <dbReference type="PROSITE" id="PS51900"/>
    </source>
</evidence>
<evidence type="ECO:0000259" key="7">
    <source>
        <dbReference type="PROSITE" id="PS51898"/>
    </source>
</evidence>
<evidence type="ECO:0000256" key="4">
    <source>
        <dbReference type="ARBA" id="ARBA00023125"/>
    </source>
</evidence>
<dbReference type="InterPro" id="IPR011010">
    <property type="entry name" value="DNA_brk_join_enz"/>
</dbReference>
<reference evidence="10" key="1">
    <citation type="journal article" date="2011" name="J. Bacteriol.">
        <title>Complete genome of the cellulolytic ruminal bacterium Ruminococcus albus 7.</title>
        <authorList>
            <person name="Suen G."/>
            <person name="Stevenson D.M."/>
            <person name="Bruce D.C."/>
            <person name="Chertkov O."/>
            <person name="Copeland A."/>
            <person name="Cheng J.F."/>
            <person name="Detter C."/>
            <person name="Detter J.C."/>
            <person name="Goodwin L.A."/>
            <person name="Han C.S."/>
            <person name="Hauser L.J."/>
            <person name="Ivanova N.N."/>
            <person name="Kyrpides N.C."/>
            <person name="Land M.L."/>
            <person name="Lapidus A."/>
            <person name="Lucas S."/>
            <person name="Ovchinnikova G."/>
            <person name="Pitluck S."/>
            <person name="Tapia R."/>
            <person name="Woyke T."/>
            <person name="Boyum J."/>
            <person name="Mead D."/>
            <person name="Weimer P.J."/>
        </authorList>
    </citation>
    <scope>NUCLEOTIDE SEQUENCE [LARGE SCALE GENOMIC DNA]</scope>
    <source>
        <strain evidence="10">ATCC 27210 / DSM 20455 / JCM 14654 / NCDO 2250 / 7</strain>
        <plasmid evidence="10">pRUMAL02</plasmid>
    </source>
</reference>
<keyword evidence="3" id="KW-0229">DNA integration</keyword>
<dbReference type="InterPro" id="IPR013762">
    <property type="entry name" value="Integrase-like_cat_sf"/>
</dbReference>
<evidence type="ECO:0000256" key="2">
    <source>
        <dbReference type="ARBA" id="ARBA00008857"/>
    </source>
</evidence>
<dbReference type="RefSeq" id="WP_013483794.1">
    <property type="nucleotide sequence ID" value="NC_014825.1"/>
</dbReference>
<feature type="domain" description="Core-binding (CB)" evidence="8">
    <location>
        <begin position="9"/>
        <end position="97"/>
    </location>
</feature>
<dbReference type="PANTHER" id="PTHR30349">
    <property type="entry name" value="PHAGE INTEGRASE-RELATED"/>
    <property type="match status" value="1"/>
</dbReference>
<keyword evidence="9" id="KW-0614">Plasmid</keyword>
<dbReference type="InterPro" id="IPR010998">
    <property type="entry name" value="Integrase_recombinase_N"/>
</dbReference>
<evidence type="ECO:0000256" key="5">
    <source>
        <dbReference type="ARBA" id="ARBA00023172"/>
    </source>
</evidence>
<dbReference type="KEGG" id="ral:Rumal_3823"/>
<protein>
    <submittedName>
        <fullName evidence="9">Integrase family protein</fullName>
    </submittedName>
</protein>
<dbReference type="Pfam" id="PF14659">
    <property type="entry name" value="Phage_int_SAM_3"/>
    <property type="match status" value="1"/>
</dbReference>
<dbReference type="AlphaFoldDB" id="E6UKQ7"/>
<sequence>MENKETTNMTFRELFDRWHKERSESVTETTSKVYRSYLNKYIPDDLKNRSVNSIDFDEWKSIKNEMLNGKAPNGSKVVSSTARMALGVYHAVFIYGKRNFGLKNPADGESINYRDIRSITVFTEKEVRKLRKAVKPYDVVHLGIMLCLYTGAEVNEICAVRWGDLDLKNNLLKIRGVVEKINKRSKKEKNNLIVVEITEKKNSRELPIPTWIAEQLKIMEPMHDDDENFLTGEEGCAYPMTFRGQYVAFVKAARVQKRSISALRHTFAMTCVKKNVEVGTLSEMLGHKKVSDTLRMYYRKQMTDKREIVENLYE</sequence>
<evidence type="ECO:0000256" key="1">
    <source>
        <dbReference type="ARBA" id="ARBA00003283"/>
    </source>
</evidence>
<dbReference type="SUPFAM" id="SSF56349">
    <property type="entry name" value="DNA breaking-rejoining enzymes"/>
    <property type="match status" value="1"/>
</dbReference>
<dbReference type="InterPro" id="IPR044068">
    <property type="entry name" value="CB"/>
</dbReference>
<evidence type="ECO:0000313" key="10">
    <source>
        <dbReference type="Proteomes" id="UP000006919"/>
    </source>
</evidence>
<dbReference type="Gene3D" id="1.10.443.10">
    <property type="entry name" value="Intergrase catalytic core"/>
    <property type="match status" value="1"/>
</dbReference>
<geneLocation type="plasmid" evidence="9 10">
    <name>pRUMAL02</name>
</geneLocation>
<dbReference type="Gene3D" id="1.10.150.130">
    <property type="match status" value="1"/>
</dbReference>
<dbReference type="HOGENOM" id="CLU_027562_17_1_9"/>